<reference evidence="2" key="2">
    <citation type="submission" date="2022-06" db="EMBL/GenBank/DDBJ databases">
        <title>Xiashengella guii gen. nov. sp. nov., a bacterium isolated form anaerobic digestion tank.</title>
        <authorList>
            <person name="Huang H."/>
        </authorList>
    </citation>
    <scope>NUCLEOTIDE SEQUENCE</scope>
    <source>
        <strain evidence="2">Ai-910</strain>
    </source>
</reference>
<proteinExistence type="predicted"/>
<evidence type="ECO:0000259" key="1">
    <source>
        <dbReference type="Pfam" id="PF00535"/>
    </source>
</evidence>
<dbReference type="SUPFAM" id="SSF53448">
    <property type="entry name" value="Nucleotide-diphospho-sugar transferases"/>
    <property type="match status" value="1"/>
</dbReference>
<reference evidence="2" key="1">
    <citation type="submission" date="2022-05" db="EMBL/GenBank/DDBJ databases">
        <authorList>
            <person name="Sun X."/>
        </authorList>
    </citation>
    <scope>NUCLEOTIDE SEQUENCE</scope>
    <source>
        <strain evidence="2">Ai-910</strain>
    </source>
</reference>
<sequence>MPTTISIIIPTYNRRHLIGTTIDNLLQQTHPAHEIIVVDDHSTDGTVEWLKTTYGNKLIVLTNKGKGPGAARNTGFQASTGNYIKFFDSDDVMTHNTLEEQLHALQASQKQFVTGPYTYGQQINAQWQSTNKLLINYHGFPKSKPLYHWMIWGLFIPIPGMLFKHSFLEEVGPWPEECITSEDWAYLWRMALREPYPAHTNKCYFIYRVHEAQSTGSNLDDQKRDKEKFQILNEIYQHDVKHGNFTLWQKALFRNKFYQIARVTKDPVFRKELLHAAGPGQSLIWQYYRTKMKIGRVKTKTDWQPMHGVEEIKRTKL</sequence>
<name>A0A9J6ZSH3_9BACT</name>
<gene>
    <name evidence="2" type="ORF">M9189_05440</name>
</gene>
<dbReference type="EC" id="2.4.-.-" evidence="2"/>
<feature type="domain" description="Glycosyltransferase 2-like" evidence="1">
    <location>
        <begin position="6"/>
        <end position="149"/>
    </location>
</feature>
<keyword evidence="2" id="KW-0808">Transferase</keyword>
<dbReference type="KEGG" id="alkq:M9189_05440"/>
<dbReference type="AlphaFoldDB" id="A0A9J6ZSH3"/>
<dbReference type="InterPro" id="IPR050834">
    <property type="entry name" value="Glycosyltransf_2"/>
</dbReference>
<dbReference type="Proteomes" id="UP001056426">
    <property type="component" value="Chromosome"/>
</dbReference>
<protein>
    <submittedName>
        <fullName evidence="2">Glycosyltransferase</fullName>
        <ecNumber evidence="2">2.4.-.-</ecNumber>
    </submittedName>
</protein>
<evidence type="ECO:0000313" key="2">
    <source>
        <dbReference type="EMBL" id="URW80794.1"/>
    </source>
</evidence>
<dbReference type="EMBL" id="CP098400">
    <property type="protein sequence ID" value="URW80794.1"/>
    <property type="molecule type" value="Genomic_DNA"/>
</dbReference>
<keyword evidence="3" id="KW-1185">Reference proteome</keyword>
<dbReference type="InterPro" id="IPR001173">
    <property type="entry name" value="Glyco_trans_2-like"/>
</dbReference>
<evidence type="ECO:0000313" key="3">
    <source>
        <dbReference type="Proteomes" id="UP001056426"/>
    </source>
</evidence>
<dbReference type="PANTHER" id="PTHR43685:SF2">
    <property type="entry name" value="GLYCOSYLTRANSFERASE 2-LIKE DOMAIN-CONTAINING PROTEIN"/>
    <property type="match status" value="1"/>
</dbReference>
<dbReference type="Gene3D" id="3.90.550.10">
    <property type="entry name" value="Spore Coat Polysaccharide Biosynthesis Protein SpsA, Chain A"/>
    <property type="match status" value="1"/>
</dbReference>
<dbReference type="PANTHER" id="PTHR43685">
    <property type="entry name" value="GLYCOSYLTRANSFERASE"/>
    <property type="match status" value="1"/>
</dbReference>
<keyword evidence="2" id="KW-0328">Glycosyltransferase</keyword>
<dbReference type="RefSeq" id="WP_250725218.1">
    <property type="nucleotide sequence ID" value="NZ_CP098400.1"/>
</dbReference>
<accession>A0A9J6ZSH3</accession>
<dbReference type="InterPro" id="IPR029044">
    <property type="entry name" value="Nucleotide-diphossugar_trans"/>
</dbReference>
<dbReference type="Pfam" id="PF00535">
    <property type="entry name" value="Glycos_transf_2"/>
    <property type="match status" value="1"/>
</dbReference>
<organism evidence="2 3">
    <name type="scientific">Xiashengella succiniciproducens</name>
    <dbReference type="NCBI Taxonomy" id="2949635"/>
    <lineage>
        <taxon>Bacteria</taxon>
        <taxon>Pseudomonadati</taxon>
        <taxon>Bacteroidota</taxon>
        <taxon>Bacteroidia</taxon>
        <taxon>Marinilabiliales</taxon>
        <taxon>Marinilabiliaceae</taxon>
        <taxon>Xiashengella</taxon>
    </lineage>
</organism>
<dbReference type="GO" id="GO:0016757">
    <property type="term" value="F:glycosyltransferase activity"/>
    <property type="evidence" value="ECO:0007669"/>
    <property type="project" value="UniProtKB-KW"/>
</dbReference>